<dbReference type="EMBL" id="KF901224">
    <property type="protein sequence ID" value="AIF23228.1"/>
    <property type="molecule type" value="Genomic_DNA"/>
</dbReference>
<sequence length="227" mass="25744">MKIAGILLSSLIIMVILSSIDLAFAEPSISIETSGCLYTHPVNQHKCVYEYGEYLVMLISVSEITGDDGYIYITDPTERKSLLIQQPISQKYVELPSNFPFDATIWKEGWYSLEFEYSGAKSVVDFKIEDTGRIALPYWIKDLAKMWINEPAVTDRDFARAIGYLIEREIITIPYTEPGEETVSSIPEWVKNNAGWWIEGKISDTEFTMALQYLVKTGIITVNLTSV</sequence>
<dbReference type="AlphaFoldDB" id="A0A075IAT6"/>
<protein>
    <submittedName>
        <fullName evidence="1">Putative pentapeptide repeat-containing protein</fullName>
    </submittedName>
</protein>
<reference evidence="1" key="1">
    <citation type="journal article" date="2014" name="Genome Biol. Evol.">
        <title>Pangenome evidence for extensive interdomain horizontal transfer affecting lineage core and shell genes in uncultured planktonic thaumarchaeota and euryarchaeota.</title>
        <authorList>
            <person name="Deschamps P."/>
            <person name="Zivanovic Y."/>
            <person name="Moreira D."/>
            <person name="Rodriguez-Valera F."/>
            <person name="Lopez-Garcia P."/>
        </authorList>
    </citation>
    <scope>NUCLEOTIDE SEQUENCE</scope>
</reference>
<evidence type="ECO:0000313" key="1">
    <source>
        <dbReference type="EMBL" id="AIF23228.1"/>
    </source>
</evidence>
<accession>A0A075IAT6</accession>
<name>A0A075IAT6_9ARCH</name>
<organism evidence="1">
    <name type="scientific">uncultured marine thaumarchaeote SAT1000_13_G01</name>
    <dbReference type="NCBI Taxonomy" id="1456382"/>
    <lineage>
        <taxon>Archaea</taxon>
        <taxon>Nitrososphaerota</taxon>
        <taxon>environmental samples</taxon>
    </lineage>
</organism>
<proteinExistence type="predicted"/>